<feature type="signal peptide" evidence="2">
    <location>
        <begin position="1"/>
        <end position="29"/>
    </location>
</feature>
<evidence type="ECO:0000256" key="2">
    <source>
        <dbReference type="SAM" id="SignalP"/>
    </source>
</evidence>
<evidence type="ECO:0000313" key="4">
    <source>
        <dbReference type="Proteomes" id="UP000638313"/>
    </source>
</evidence>
<feature type="chain" id="PRO_5039348172" description="DUF3558 domain-containing protein" evidence="2">
    <location>
        <begin position="30"/>
        <end position="240"/>
    </location>
</feature>
<evidence type="ECO:0000313" key="3">
    <source>
        <dbReference type="EMBL" id="GHF56263.1"/>
    </source>
</evidence>
<comment type="caution">
    <text evidence="3">The sequence shown here is derived from an EMBL/GenBank/DDBJ whole genome shotgun (WGS) entry which is preliminary data.</text>
</comment>
<dbReference type="PROSITE" id="PS51257">
    <property type="entry name" value="PROKAR_LIPOPROTEIN"/>
    <property type="match status" value="1"/>
</dbReference>
<proteinExistence type="predicted"/>
<accession>A0A919B5X5</accession>
<keyword evidence="2" id="KW-0732">Signal</keyword>
<dbReference type="EMBL" id="BNBD01000009">
    <property type="protein sequence ID" value="GHF56263.1"/>
    <property type="molecule type" value="Genomic_DNA"/>
</dbReference>
<keyword evidence="4" id="KW-1185">Reference proteome</keyword>
<organism evidence="3 4">
    <name type="scientific">Streptomyces mashuensis</name>
    <dbReference type="NCBI Taxonomy" id="33904"/>
    <lineage>
        <taxon>Bacteria</taxon>
        <taxon>Bacillati</taxon>
        <taxon>Actinomycetota</taxon>
        <taxon>Actinomycetes</taxon>
        <taxon>Kitasatosporales</taxon>
        <taxon>Streptomycetaceae</taxon>
        <taxon>Streptomyces</taxon>
    </lineage>
</organism>
<evidence type="ECO:0000256" key="1">
    <source>
        <dbReference type="SAM" id="MobiDB-lite"/>
    </source>
</evidence>
<dbReference type="AlphaFoldDB" id="A0A919B5X5"/>
<dbReference type="Proteomes" id="UP000638313">
    <property type="component" value="Unassembled WGS sequence"/>
</dbReference>
<feature type="compositionally biased region" description="Polar residues" evidence="1">
    <location>
        <begin position="45"/>
        <end position="54"/>
    </location>
</feature>
<gene>
    <name evidence="3" type="ORF">GCM10010218_41990</name>
</gene>
<protein>
    <recommendedName>
        <fullName evidence="5">DUF3558 domain-containing protein</fullName>
    </recommendedName>
</protein>
<feature type="region of interest" description="Disordered" evidence="1">
    <location>
        <begin position="28"/>
        <end position="59"/>
    </location>
</feature>
<sequence>MHRRTAPRLARILACAAVPVMLVATGCSSDGDSGSKKESAKPTKSAATPQTAPSVQAARFGKLPEACKTVTEKTIEDIVPKVDKKEGKPLNTGDTNDIASCIWSGLDKEDVKNMQNRVLVVSLKRLTSDPTLGTGEKRAQDFAAQQATAVTTADGATNAKTEKVSGIGDGEAALVSTDTKKNDDEYKNEIVVARTANVVLTVKYSGAGLQGAKSPDPDELKKNAQQAAKDVVKAVADANK</sequence>
<name>A0A919B5X5_9ACTN</name>
<evidence type="ECO:0008006" key="5">
    <source>
        <dbReference type="Google" id="ProtNLM"/>
    </source>
</evidence>
<reference evidence="3" key="1">
    <citation type="journal article" date="2014" name="Int. J. Syst. Evol. Microbiol.">
        <title>Complete genome sequence of Corynebacterium casei LMG S-19264T (=DSM 44701T), isolated from a smear-ripened cheese.</title>
        <authorList>
            <consortium name="US DOE Joint Genome Institute (JGI-PGF)"/>
            <person name="Walter F."/>
            <person name="Albersmeier A."/>
            <person name="Kalinowski J."/>
            <person name="Ruckert C."/>
        </authorList>
    </citation>
    <scope>NUCLEOTIDE SEQUENCE</scope>
    <source>
        <strain evidence="3">JCM 4059</strain>
    </source>
</reference>
<dbReference type="RefSeq" id="WP_190131210.1">
    <property type="nucleotide sequence ID" value="NZ_BNBD01000009.1"/>
</dbReference>
<reference evidence="3" key="2">
    <citation type="submission" date="2020-09" db="EMBL/GenBank/DDBJ databases">
        <authorList>
            <person name="Sun Q."/>
            <person name="Ohkuma M."/>
        </authorList>
    </citation>
    <scope>NUCLEOTIDE SEQUENCE</scope>
    <source>
        <strain evidence="3">JCM 4059</strain>
    </source>
</reference>